<keyword evidence="1" id="KW-0812">Transmembrane</keyword>
<dbReference type="Proteomes" id="UP001165083">
    <property type="component" value="Unassembled WGS sequence"/>
</dbReference>
<sequence length="282" mass="31000">MQLIAFGLEAFHKTSPCRPKLQRQLYYTNAFMVLLSIFPLCKVLYGFVPVAYRDIVDILLPFWRLAAKQYMAGSTRGMEDFIPGIVAMIVDFYSALFVSVRMSTRVIAPKTISTTKPIVSEPLVYNSEVGDTEGIKDSFSHAEVFDATINHNIALDEKASQAGSAGFTVTVSLRVPGLSRVRRVCSAACVRNYKAILEHLPNVAYYPGGAGNFGSAAVGKHSRVGTAGDWISVLTQSVSEAQIRIIINLSTRVRVRDTKLPSAGKSFCRDSILAAVRPRPFW</sequence>
<evidence type="ECO:0000313" key="2">
    <source>
        <dbReference type="EMBL" id="GMF18418.1"/>
    </source>
</evidence>
<feature type="transmembrane region" description="Helical" evidence="1">
    <location>
        <begin position="81"/>
        <end position="100"/>
    </location>
</feature>
<comment type="caution">
    <text evidence="2">The sequence shown here is derived from an EMBL/GenBank/DDBJ whole genome shotgun (WGS) entry which is preliminary data.</text>
</comment>
<dbReference type="AlphaFoldDB" id="A0A9W6TSG5"/>
<dbReference type="OrthoDB" id="128500at2759"/>
<gene>
    <name evidence="2" type="ORF">Plil01_000688900</name>
</gene>
<evidence type="ECO:0000256" key="1">
    <source>
        <dbReference type="SAM" id="Phobius"/>
    </source>
</evidence>
<reference evidence="2" key="1">
    <citation type="submission" date="2023-04" db="EMBL/GenBank/DDBJ databases">
        <title>Phytophthora lilii NBRC 32176.</title>
        <authorList>
            <person name="Ichikawa N."/>
            <person name="Sato H."/>
            <person name="Tonouchi N."/>
        </authorList>
    </citation>
    <scope>NUCLEOTIDE SEQUENCE</scope>
    <source>
        <strain evidence="2">NBRC 32176</strain>
    </source>
</reference>
<name>A0A9W6TSG5_9STRA</name>
<keyword evidence="3" id="KW-1185">Reference proteome</keyword>
<feature type="transmembrane region" description="Helical" evidence="1">
    <location>
        <begin position="25"/>
        <end position="48"/>
    </location>
</feature>
<proteinExistence type="predicted"/>
<protein>
    <submittedName>
        <fullName evidence="2">Unnamed protein product</fullName>
    </submittedName>
</protein>
<organism evidence="2 3">
    <name type="scientific">Phytophthora lilii</name>
    <dbReference type="NCBI Taxonomy" id="2077276"/>
    <lineage>
        <taxon>Eukaryota</taxon>
        <taxon>Sar</taxon>
        <taxon>Stramenopiles</taxon>
        <taxon>Oomycota</taxon>
        <taxon>Peronosporomycetes</taxon>
        <taxon>Peronosporales</taxon>
        <taxon>Peronosporaceae</taxon>
        <taxon>Phytophthora</taxon>
    </lineage>
</organism>
<keyword evidence="1" id="KW-0472">Membrane</keyword>
<accession>A0A9W6TSG5</accession>
<keyword evidence="1" id="KW-1133">Transmembrane helix</keyword>
<evidence type="ECO:0000313" key="3">
    <source>
        <dbReference type="Proteomes" id="UP001165083"/>
    </source>
</evidence>
<dbReference type="EMBL" id="BSXW01000316">
    <property type="protein sequence ID" value="GMF18418.1"/>
    <property type="molecule type" value="Genomic_DNA"/>
</dbReference>